<dbReference type="GO" id="GO:0008270">
    <property type="term" value="F:zinc ion binding"/>
    <property type="evidence" value="ECO:0007669"/>
    <property type="project" value="UniProtKB-KW"/>
</dbReference>
<dbReference type="GO" id="GO:0005634">
    <property type="term" value="C:nucleus"/>
    <property type="evidence" value="ECO:0007669"/>
    <property type="project" value="UniProtKB-SubCell"/>
</dbReference>
<evidence type="ECO:0000256" key="2">
    <source>
        <dbReference type="ARBA" id="ARBA00004123"/>
    </source>
</evidence>
<feature type="domain" description="OTU" evidence="16">
    <location>
        <begin position="1"/>
        <end position="159"/>
    </location>
</feature>
<evidence type="ECO:0000256" key="12">
    <source>
        <dbReference type="ARBA" id="ARBA00022801"/>
    </source>
</evidence>
<dbReference type="PANTHER" id="PTHR13367">
    <property type="entry name" value="UBIQUITIN THIOESTERASE"/>
    <property type="match status" value="1"/>
</dbReference>
<dbReference type="EC" id="3.4.19.12" evidence="5"/>
<feature type="domain" description="A20-type" evidence="17">
    <location>
        <begin position="486"/>
        <end position="521"/>
    </location>
</feature>
<evidence type="ECO:0000313" key="19">
    <source>
        <dbReference type="Proteomes" id="UP001181693"/>
    </source>
</evidence>
<dbReference type="GO" id="GO:1990168">
    <property type="term" value="P:protein K33-linked deubiquitination"/>
    <property type="evidence" value="ECO:0007669"/>
    <property type="project" value="TreeGrafter"/>
</dbReference>
<evidence type="ECO:0000259" key="17">
    <source>
        <dbReference type="PROSITE" id="PS51036"/>
    </source>
</evidence>
<dbReference type="PANTHER" id="PTHR13367:SF3">
    <property type="entry name" value="TUMOR NECROSIS FACTOR ALPHA-INDUCED PROTEIN 3"/>
    <property type="match status" value="1"/>
</dbReference>
<keyword evidence="10" id="KW-0863">Zinc-finger</keyword>
<evidence type="ECO:0000256" key="13">
    <source>
        <dbReference type="ARBA" id="ARBA00022807"/>
    </source>
</evidence>
<feature type="domain" description="A20-type" evidence="17">
    <location>
        <begin position="360"/>
        <end position="395"/>
    </location>
</feature>
<evidence type="ECO:0000256" key="6">
    <source>
        <dbReference type="ARBA" id="ARBA00022490"/>
    </source>
</evidence>
<evidence type="ECO:0000256" key="5">
    <source>
        <dbReference type="ARBA" id="ARBA00012759"/>
    </source>
</evidence>
<dbReference type="GO" id="GO:0004843">
    <property type="term" value="F:cysteine-type deubiquitinase activity"/>
    <property type="evidence" value="ECO:0007669"/>
    <property type="project" value="UniProtKB-EC"/>
</dbReference>
<dbReference type="Gene3D" id="4.10.240.30">
    <property type="match status" value="4"/>
</dbReference>
<dbReference type="FunFam" id="4.10.240.30:FF:000001">
    <property type="entry name" value="Tumor necrosis factor alpha-induced protein 3"/>
    <property type="match status" value="1"/>
</dbReference>
<evidence type="ECO:0000256" key="7">
    <source>
        <dbReference type="ARBA" id="ARBA00022553"/>
    </source>
</evidence>
<comment type="similarity">
    <text evidence="4">Belongs to the peptidase C64 family.</text>
</comment>
<accession>A0AAV3A6F3</accession>
<dbReference type="InterPro" id="IPR051346">
    <property type="entry name" value="OTU_Deubiquitinase"/>
</dbReference>
<feature type="domain" description="A20-type" evidence="17">
    <location>
        <begin position="540"/>
        <end position="575"/>
    </location>
</feature>
<dbReference type="GO" id="GO:0007010">
    <property type="term" value="P:cytoskeleton organization"/>
    <property type="evidence" value="ECO:0007669"/>
    <property type="project" value="TreeGrafter"/>
</dbReference>
<evidence type="ECO:0000313" key="18">
    <source>
        <dbReference type="EMBL" id="DBA26701.1"/>
    </source>
</evidence>
<evidence type="ECO:0000256" key="4">
    <source>
        <dbReference type="ARBA" id="ARBA00005865"/>
    </source>
</evidence>
<dbReference type="PROSITE" id="PS51036">
    <property type="entry name" value="ZF_A20"/>
    <property type="match status" value="5"/>
</dbReference>
<feature type="domain" description="A20-type" evidence="17">
    <location>
        <begin position="636"/>
        <end position="670"/>
    </location>
</feature>
<keyword evidence="14" id="KW-0862">Zinc</keyword>
<dbReference type="GO" id="GO:0035523">
    <property type="term" value="P:protein K29-linked deubiquitination"/>
    <property type="evidence" value="ECO:0007669"/>
    <property type="project" value="TreeGrafter"/>
</dbReference>
<dbReference type="EMBL" id="DYDO01000004">
    <property type="protein sequence ID" value="DBA26701.1"/>
    <property type="molecule type" value="Genomic_DNA"/>
</dbReference>
<keyword evidence="12" id="KW-0378">Hydrolase</keyword>
<dbReference type="SMART" id="SM00259">
    <property type="entry name" value="ZnF_A20"/>
    <property type="match status" value="7"/>
</dbReference>
<evidence type="ECO:0000256" key="10">
    <source>
        <dbReference type="ARBA" id="ARBA00022771"/>
    </source>
</evidence>
<dbReference type="GO" id="GO:0071947">
    <property type="term" value="P:protein deubiquitination involved in ubiquitin-dependent protein catabolic process"/>
    <property type="evidence" value="ECO:0007669"/>
    <property type="project" value="TreeGrafter"/>
</dbReference>
<keyword evidence="11" id="KW-0833">Ubl conjugation pathway</keyword>
<keyword evidence="7" id="KW-0597">Phosphoprotein</keyword>
<keyword evidence="9" id="KW-0479">Metal-binding</keyword>
<evidence type="ECO:0000256" key="8">
    <source>
        <dbReference type="ARBA" id="ARBA00022670"/>
    </source>
</evidence>
<evidence type="ECO:0000256" key="11">
    <source>
        <dbReference type="ARBA" id="ARBA00022786"/>
    </source>
</evidence>
<evidence type="ECO:0000256" key="3">
    <source>
        <dbReference type="ARBA" id="ARBA00004496"/>
    </source>
</evidence>
<evidence type="ECO:0000256" key="1">
    <source>
        <dbReference type="ARBA" id="ARBA00000707"/>
    </source>
</evidence>
<evidence type="ECO:0000259" key="16">
    <source>
        <dbReference type="PROSITE" id="PS50802"/>
    </source>
</evidence>
<evidence type="ECO:0000256" key="15">
    <source>
        <dbReference type="ARBA" id="ARBA00023242"/>
    </source>
</evidence>
<comment type="subcellular location">
    <subcellularLocation>
        <location evidence="3">Cytoplasm</location>
    </subcellularLocation>
    <subcellularLocation>
        <location evidence="2">Nucleus</location>
    </subcellularLocation>
</comment>
<dbReference type="AlphaFoldDB" id="A0AAV3A6F3"/>
<dbReference type="GO" id="GO:0070530">
    <property type="term" value="F:K63-linked polyubiquitin modification-dependent protein binding"/>
    <property type="evidence" value="ECO:0007669"/>
    <property type="project" value="TreeGrafter"/>
</dbReference>
<evidence type="ECO:0000256" key="14">
    <source>
        <dbReference type="ARBA" id="ARBA00022833"/>
    </source>
</evidence>
<dbReference type="GO" id="GO:0016477">
    <property type="term" value="P:cell migration"/>
    <property type="evidence" value="ECO:0007669"/>
    <property type="project" value="TreeGrafter"/>
</dbReference>
<dbReference type="Pfam" id="PF01754">
    <property type="entry name" value="zf-A20"/>
    <property type="match status" value="5"/>
</dbReference>
<sequence>MHATSMYMWGVQDSDLLLRKTLHEVLRTSDTRNFKFRWQLESVKSTEFIQTGLQYDTRNWDEEWEHIVRMASTEPSMGQNGLQYNCLEEIHIFVLVNILRRPIIVISDNVVRSLESGSSFSPLNVSGTYLPLHWPAQECYKYPIVLGYESQHFAPLVTMMDTGPEIRAVPLVFNERGRYEDMKVHFLTDHEEKSKDKLLKEYLHVLQIPVQSWEHGTTQLINTAKLNEHNLPKEINLVEDYYQLVQHEYKRWQEFSEQTGRGNCGKSKYELCLSQLSLVEVKCETLNCPFYMSVNTQPYCHECFERNQKSSDRTKSQVQKGETIPCRSEYLEPSCQKTEETVSGSVSALATAPSLFIYSETNAMKCKTPDCPFTLNVELNGLCERCHNTRKMQSGSNADRKKDSDIFRCNICFQSTTRTFNGICSSCFKRTTEQSHSSSFPHGLISDPVNGLGSLVNLTSLELINSNSQEPAIGSQSGAVYNAEERMSNQKCRKAGCQFFGTLQNEGFCTLCFIEYQENSGVASRRGRNSSQSNVSVAAFKDMSRCLGQECSTLGSTLFEGFCQKCFIEAQNQRYHEARNPEQVQRQTERSGPNCSGSHMKKCARDVCRNPVTGRNEELCAQCKYRGSHSKSSGEDPPKLRCRAPGCDHYGNNKCGGYCNECYQFKQIYK</sequence>
<dbReference type="Pfam" id="PF02338">
    <property type="entry name" value="OTU"/>
    <property type="match status" value="1"/>
</dbReference>
<dbReference type="GO" id="GO:0003677">
    <property type="term" value="F:DNA binding"/>
    <property type="evidence" value="ECO:0007669"/>
    <property type="project" value="InterPro"/>
</dbReference>
<name>A0AAV3A6F3_PYXAD</name>
<gene>
    <name evidence="18" type="ORF">GDO54_010926</name>
</gene>
<dbReference type="PROSITE" id="PS50802">
    <property type="entry name" value="OTU"/>
    <property type="match status" value="1"/>
</dbReference>
<keyword evidence="8" id="KW-0645">Protease</keyword>
<keyword evidence="13" id="KW-0788">Thiol protease</keyword>
<dbReference type="GO" id="GO:0030177">
    <property type="term" value="P:positive regulation of Wnt signaling pathway"/>
    <property type="evidence" value="ECO:0007669"/>
    <property type="project" value="TreeGrafter"/>
</dbReference>
<protein>
    <recommendedName>
        <fullName evidence="5">ubiquitinyl hydrolase 1</fullName>
        <ecNumber evidence="5">3.4.19.12</ecNumber>
    </recommendedName>
</protein>
<dbReference type="InterPro" id="IPR003323">
    <property type="entry name" value="OTU_dom"/>
</dbReference>
<proteinExistence type="inferred from homology"/>
<organism evidence="18 19">
    <name type="scientific">Pyxicephalus adspersus</name>
    <name type="common">African bullfrog</name>
    <dbReference type="NCBI Taxonomy" id="30357"/>
    <lineage>
        <taxon>Eukaryota</taxon>
        <taxon>Metazoa</taxon>
        <taxon>Chordata</taxon>
        <taxon>Craniata</taxon>
        <taxon>Vertebrata</taxon>
        <taxon>Euteleostomi</taxon>
        <taxon>Amphibia</taxon>
        <taxon>Batrachia</taxon>
        <taxon>Anura</taxon>
        <taxon>Neobatrachia</taxon>
        <taxon>Ranoidea</taxon>
        <taxon>Pyxicephalidae</taxon>
        <taxon>Pyxicephalinae</taxon>
        <taxon>Pyxicephalus</taxon>
    </lineage>
</organism>
<keyword evidence="15" id="KW-0539">Nucleus</keyword>
<comment type="caution">
    <text evidence="18">The sequence shown here is derived from an EMBL/GenBank/DDBJ whole genome shotgun (WGS) entry which is preliminary data.</text>
</comment>
<keyword evidence="6" id="KW-0963">Cytoplasm</keyword>
<dbReference type="GO" id="GO:0005737">
    <property type="term" value="C:cytoplasm"/>
    <property type="evidence" value="ECO:0007669"/>
    <property type="project" value="UniProtKB-SubCell"/>
</dbReference>
<feature type="domain" description="A20-type" evidence="17">
    <location>
        <begin position="277"/>
        <end position="312"/>
    </location>
</feature>
<evidence type="ECO:0000256" key="9">
    <source>
        <dbReference type="ARBA" id="ARBA00022723"/>
    </source>
</evidence>
<keyword evidence="19" id="KW-1185">Reference proteome</keyword>
<comment type="catalytic activity">
    <reaction evidence="1">
        <text>Thiol-dependent hydrolysis of ester, thioester, amide, peptide and isopeptide bonds formed by the C-terminal Gly of ubiquitin (a 76-residue protein attached to proteins as an intracellular targeting signal).</text>
        <dbReference type="EC" id="3.4.19.12"/>
    </reaction>
</comment>
<reference evidence="18" key="1">
    <citation type="thesis" date="2020" institute="ProQuest LLC" country="789 East Eisenhower Parkway, Ann Arbor, MI, USA">
        <title>Comparative Genomics and Chromosome Evolution.</title>
        <authorList>
            <person name="Mudd A.B."/>
        </authorList>
    </citation>
    <scope>NUCLEOTIDE SEQUENCE</scope>
    <source>
        <strain evidence="18">1538</strain>
        <tissue evidence="18">Blood</tissue>
    </source>
</reference>
<dbReference type="Proteomes" id="UP001181693">
    <property type="component" value="Unassembled WGS sequence"/>
</dbReference>
<dbReference type="InterPro" id="IPR002653">
    <property type="entry name" value="Znf_A20"/>
</dbReference>